<dbReference type="RefSeq" id="XP_007800779.1">
    <property type="nucleotide sequence ID" value="XM_007802588.1"/>
</dbReference>
<evidence type="ECO:0000256" key="4">
    <source>
        <dbReference type="ARBA" id="ARBA00022737"/>
    </source>
</evidence>
<keyword evidence="3" id="KW-0963">Cytoplasm</keyword>
<dbReference type="InterPro" id="IPR015915">
    <property type="entry name" value="Kelch-typ_b-propeller"/>
</dbReference>
<feature type="compositionally biased region" description="Polar residues" evidence="7">
    <location>
        <begin position="1376"/>
        <end position="1388"/>
    </location>
</feature>
<dbReference type="Proteomes" id="UP000019373">
    <property type="component" value="Unassembled WGS sequence"/>
</dbReference>
<feature type="region of interest" description="Disordered" evidence="7">
    <location>
        <begin position="1453"/>
        <end position="1515"/>
    </location>
</feature>
<dbReference type="InterPro" id="IPR006652">
    <property type="entry name" value="Kelch_1"/>
</dbReference>
<dbReference type="GeneID" id="19242393"/>
<feature type="compositionally biased region" description="Polar residues" evidence="7">
    <location>
        <begin position="22"/>
        <end position="35"/>
    </location>
</feature>
<dbReference type="HOGENOM" id="CLU_002697_1_0_1"/>
<feature type="compositionally biased region" description="Basic and acidic residues" evidence="7">
    <location>
        <begin position="73"/>
        <end position="87"/>
    </location>
</feature>
<evidence type="ECO:0000256" key="1">
    <source>
        <dbReference type="ARBA" id="ARBA00004496"/>
    </source>
</evidence>
<feature type="compositionally biased region" description="Basic and acidic residues" evidence="7">
    <location>
        <begin position="1144"/>
        <end position="1155"/>
    </location>
</feature>
<feature type="compositionally biased region" description="Basic residues" evidence="7">
    <location>
        <begin position="1"/>
        <end position="11"/>
    </location>
</feature>
<dbReference type="SMART" id="SM00612">
    <property type="entry name" value="Kelch"/>
    <property type="match status" value="2"/>
</dbReference>
<dbReference type="SUPFAM" id="SSF117281">
    <property type="entry name" value="Kelch motif"/>
    <property type="match status" value="1"/>
</dbReference>
<sequence length="1515" mass="165876">MSFLFKSKKHQSNNALPPATRNIHTSEGTTSTSGPNGMREKDGDRLNQSPIPPGNVNNSLSSLSGTTATSDHPWQRQRERAESDLQVRKGNMNGTVPNAALYPWSQRRMNFSTPQPNPFPRYGAAVNAVASKEGDIYMMGGLINGSLVKGDLWMVESAGGSLSCSSVATVSEGPGPRVGHASLLVGNAFIVFGGDTKMDDSDALDDTLYLLNTSSRQWSRAAPAGPRPAGRYGHTLNIVGSKIYIFGGQVEGYFFNDLLAFDLNSLQNPANQWEFLVRNSGDGGPAPGQVPPARTNHSVISFQDQLYLFGGTNGVQWFNDVWSYDPRTNTWTQQECIGYIPAPREGHSAAVVGDVMYIFGGRTEEGTDLGDLAAFRLSTRRWYTFQNMGPSPSPRSGHSMTAHGKQIIVLAGEPSSAPRDPSELSMVYILDTAKIRYPNDQPPAGNKPEQGTLGGSNRPSIEGRNTNQAGRSVSREGQLPHAGHMQKSESSSRDIPTPAPGQSNKPLEGPNSSNSSGPRSLQASVAQNSVGPPLQGQTPDPRTNMALQSTPHSDPQNRTPAKEIRSHGPSIDTARTNSAEGHRRTPSNRDSPKDLAAKVVRQTSPEGHGRRTPTQPPAQKAKAMEAGEAAPLISGPSRQRSLRSQRGQGSIDGSEEGLLGRTGSSRTYSGDGMADVRSLRSIGDEPKSPRLTPHQEALMKELEATKSRNAWFASELALARKAGYQPSGSASPMLDERAANQLGEEDRPLIEAFFAMRAELGKMQQTVEQQAVAAAKQVAEIEHQRDAAVSEAAYARAKLAAHSGSAHGTPQPDSARDSDDGAERATDISRRLALALAAQNEHRTKLEVATNELQAERRARELAEESAEAAQKRLDDISQGRNPMELEALRSELHEAQIRVRDEAAQRARAEEKLSMSQVDRDEISQKHEETSNRLQEHISSLGALQAAVAASSEKASTLERHLDQEREQKESLERKLANLRAEHEERTSELESTTRRLRETEELADTYAKEATTHREALVSGLSRATHVEGPLPRDAATEQRILVLQQSADRAHSLAKNNQEAADLAAQKLRSAEERIASLEAYQEQSNRESLQLRRQLQSEIKEVQSAQAEKRELKAQLENHQREANALAIQHGALKDVLSERTLHSSESRRSPLFDNHSPGSRLGTPDQNRLRELEQQLQSSLKAHEEAKSAFESREQEADRQYREKLEQLENDYQSAVHYVKGTEKMLKRMKDELSKYKSQNTRLQSELESIRGDRSGSQNEDEAARLAAERDTLQRSLEDVRKQTGLQISTLESQLSSIRADLAAAQAERDQHRLNHEELSKSVQQTRAELTQLKSENSMLENRAMDAEQRVTMLLDQVGQSVGNYRRQSQIHQGTAPNVNVNGNHDRHSIQSASSLVPSGGRDRADSSSQDEMFADNRGSLALDSLASELDALKSRWESTSRSYRLSNQFDFERTPTKDNSGVGSGGGGGGGGGAELSENLANWRKRLEDEERGARSGGAVKESRDGGMI</sequence>
<evidence type="ECO:0000313" key="9">
    <source>
        <dbReference type="Proteomes" id="UP000019373"/>
    </source>
</evidence>
<name>U1G815_ENDPU</name>
<feature type="region of interest" description="Disordered" evidence="7">
    <location>
        <begin position="1"/>
        <end position="94"/>
    </location>
</feature>
<feature type="region of interest" description="Disordered" evidence="7">
    <location>
        <begin position="798"/>
        <end position="827"/>
    </location>
</feature>
<keyword evidence="2" id="KW-0880">Kelch repeat</keyword>
<evidence type="ECO:0000256" key="2">
    <source>
        <dbReference type="ARBA" id="ARBA00022441"/>
    </source>
</evidence>
<evidence type="ECO:0000256" key="3">
    <source>
        <dbReference type="ARBA" id="ARBA00022490"/>
    </source>
</evidence>
<feature type="coiled-coil region" evidence="6">
    <location>
        <begin position="839"/>
        <end position="913"/>
    </location>
</feature>
<organism evidence="8 9">
    <name type="scientific">Endocarpon pusillum (strain Z07020 / HMAS-L-300199)</name>
    <name type="common">Lichen-forming fungus</name>
    <dbReference type="NCBI Taxonomy" id="1263415"/>
    <lineage>
        <taxon>Eukaryota</taxon>
        <taxon>Fungi</taxon>
        <taxon>Dikarya</taxon>
        <taxon>Ascomycota</taxon>
        <taxon>Pezizomycotina</taxon>
        <taxon>Eurotiomycetes</taxon>
        <taxon>Chaetothyriomycetidae</taxon>
        <taxon>Verrucariales</taxon>
        <taxon>Verrucariaceae</taxon>
        <taxon>Endocarpon</taxon>
    </lineage>
</organism>
<feature type="compositionally biased region" description="Basic and acidic residues" evidence="7">
    <location>
        <begin position="1491"/>
        <end position="1500"/>
    </location>
</feature>
<keyword evidence="4" id="KW-0677">Repeat</keyword>
<dbReference type="GO" id="GO:0051285">
    <property type="term" value="C:cell cortex of cell tip"/>
    <property type="evidence" value="ECO:0007669"/>
    <property type="project" value="TreeGrafter"/>
</dbReference>
<proteinExistence type="predicted"/>
<dbReference type="PANTHER" id="PTHR23244">
    <property type="entry name" value="KELCH REPEAT DOMAIN"/>
    <property type="match status" value="1"/>
</dbReference>
<dbReference type="FunFam" id="2.120.10.80:FF:000049">
    <property type="entry name" value="Cell polarity protein (Tea1)"/>
    <property type="match status" value="1"/>
</dbReference>
<keyword evidence="5 6" id="KW-0175">Coiled coil</keyword>
<feature type="region of interest" description="Disordered" evidence="7">
    <location>
        <begin position="1144"/>
        <end position="1205"/>
    </location>
</feature>
<dbReference type="OMA" id="CIGYIPA"/>
<dbReference type="Gene3D" id="2.120.10.80">
    <property type="entry name" value="Kelch-type beta propeller"/>
    <property type="match status" value="2"/>
</dbReference>
<feature type="region of interest" description="Disordered" evidence="7">
    <location>
        <begin position="436"/>
        <end position="695"/>
    </location>
</feature>
<feature type="compositionally biased region" description="Polar residues" evidence="7">
    <location>
        <begin position="519"/>
        <end position="559"/>
    </location>
</feature>
<feature type="compositionally biased region" description="Low complexity" evidence="7">
    <location>
        <begin position="634"/>
        <end position="649"/>
    </location>
</feature>
<evidence type="ECO:0000313" key="8">
    <source>
        <dbReference type="EMBL" id="ERF73577.1"/>
    </source>
</evidence>
<evidence type="ECO:0000256" key="7">
    <source>
        <dbReference type="SAM" id="MobiDB-lite"/>
    </source>
</evidence>
<evidence type="ECO:0000256" key="5">
    <source>
        <dbReference type="ARBA" id="ARBA00023054"/>
    </source>
</evidence>
<dbReference type="EMBL" id="KE720942">
    <property type="protein sequence ID" value="ERF73577.1"/>
    <property type="molecule type" value="Genomic_DNA"/>
</dbReference>
<feature type="region of interest" description="Disordered" evidence="7">
    <location>
        <begin position="1376"/>
        <end position="1417"/>
    </location>
</feature>
<accession>U1G815</accession>
<feature type="compositionally biased region" description="Polar residues" evidence="7">
    <location>
        <begin position="455"/>
        <end position="471"/>
    </location>
</feature>
<dbReference type="GO" id="GO:0061245">
    <property type="term" value="P:establishment or maintenance of bipolar cell polarity"/>
    <property type="evidence" value="ECO:0007669"/>
    <property type="project" value="TreeGrafter"/>
</dbReference>
<feature type="compositionally biased region" description="Gly residues" evidence="7">
    <location>
        <begin position="1468"/>
        <end position="1480"/>
    </location>
</feature>
<feature type="region of interest" description="Disordered" evidence="7">
    <location>
        <begin position="1240"/>
        <end position="1268"/>
    </location>
</feature>
<evidence type="ECO:0000256" key="6">
    <source>
        <dbReference type="SAM" id="Coils"/>
    </source>
</evidence>
<feature type="compositionally biased region" description="Basic and acidic residues" evidence="7">
    <location>
        <begin position="814"/>
        <end position="827"/>
    </location>
</feature>
<feature type="compositionally biased region" description="Polar residues" evidence="7">
    <location>
        <begin position="1241"/>
        <end position="1252"/>
    </location>
</feature>
<keyword evidence="9" id="KW-1185">Reference proteome</keyword>
<feature type="coiled-coil region" evidence="6">
    <location>
        <begin position="1057"/>
        <end position="1133"/>
    </location>
</feature>
<dbReference type="Pfam" id="PF24681">
    <property type="entry name" value="Kelch_KLHDC2_KLHL20_DRC7"/>
    <property type="match status" value="1"/>
</dbReference>
<dbReference type="OrthoDB" id="45365at2759"/>
<feature type="compositionally biased region" description="Basic and acidic residues" evidence="7">
    <location>
        <begin position="1186"/>
        <end position="1205"/>
    </location>
</feature>
<reference evidence="9" key="1">
    <citation type="journal article" date="2014" name="BMC Genomics">
        <title>Genome characteristics reveal the impact of lichenization on lichen-forming fungus Endocarpon pusillum Hedwig (Verrucariales, Ascomycota).</title>
        <authorList>
            <person name="Wang Y.-Y."/>
            <person name="Liu B."/>
            <person name="Zhang X.-Y."/>
            <person name="Zhou Q.-M."/>
            <person name="Zhang T."/>
            <person name="Li H."/>
            <person name="Yu Y.-F."/>
            <person name="Zhang X.-L."/>
            <person name="Hao X.-Y."/>
            <person name="Wang M."/>
            <person name="Wang L."/>
            <person name="Wei J.-C."/>
        </authorList>
    </citation>
    <scope>NUCLEOTIDE SEQUENCE [LARGE SCALE GENOMIC DNA]</scope>
    <source>
        <strain evidence="9">Z07020 / HMAS-L-300199</strain>
    </source>
</reference>
<gene>
    <name evidence="8" type="ORF">EPUS_07511</name>
</gene>
<dbReference type="eggNOG" id="KOG0379">
    <property type="taxonomic scope" value="Eukaryota"/>
</dbReference>
<feature type="compositionally biased region" description="Low complexity" evidence="7">
    <location>
        <begin position="509"/>
        <end position="518"/>
    </location>
</feature>
<dbReference type="PANTHER" id="PTHR23244:SF456">
    <property type="entry name" value="MULTIPLE EPIDERMAL GROWTH FACTOR-LIKE DOMAINS PROTEIN 8"/>
    <property type="match status" value="1"/>
</dbReference>
<protein>
    <submittedName>
        <fullName evidence="8">Uncharacterized protein</fullName>
    </submittedName>
</protein>
<feature type="coiled-coil region" evidence="6">
    <location>
        <begin position="949"/>
        <end position="1011"/>
    </location>
</feature>
<comment type="subcellular location">
    <subcellularLocation>
        <location evidence="1">Cytoplasm</location>
    </subcellularLocation>
</comment>